<evidence type="ECO:0000313" key="3">
    <source>
        <dbReference type="Proteomes" id="UP001439008"/>
    </source>
</evidence>
<dbReference type="Proteomes" id="UP001439008">
    <property type="component" value="Unassembled WGS sequence"/>
</dbReference>
<proteinExistence type="predicted"/>
<gene>
    <name evidence="2" type="ORF">MHBO_001912</name>
</gene>
<evidence type="ECO:0000313" key="2">
    <source>
        <dbReference type="EMBL" id="MES1920221.1"/>
    </source>
</evidence>
<protein>
    <submittedName>
        <fullName evidence="2">Uncharacterized protein</fullName>
    </submittedName>
</protein>
<comment type="caution">
    <text evidence="2">The sequence shown here is derived from an EMBL/GenBank/DDBJ whole genome shotgun (WGS) entry which is preliminary data.</text>
</comment>
<accession>A0ABV2AKM7</accession>
<feature type="region of interest" description="Disordered" evidence="1">
    <location>
        <begin position="149"/>
        <end position="182"/>
    </location>
</feature>
<sequence length="256" mass="29515">MKNSALKKLGPPLRVKTDVDSFGELNSAKKTTTQLFQKNKEISIKDYSQKRNYDASEKRRDRSLENNKNEIILKTPILSQPKSALKLITNKLEKSKMPLKSIKTTNRKIDFEQNLKNSRERAKSPNYFNRKKVNFLKLETEIRIKKPVNKLSPQKEARASASVAQPTSSTGRSKKRSRERSMTLQTLMGISSRNIVKKTFENGKTIFVFVVRGQNYVAKTQIGIGGYSCVYRVIIFKLKFRIFVFGYFSFNDQIDI</sequence>
<dbReference type="EMBL" id="JBDODL010000555">
    <property type="protein sequence ID" value="MES1920221.1"/>
    <property type="molecule type" value="Genomic_DNA"/>
</dbReference>
<keyword evidence="3" id="KW-1185">Reference proteome</keyword>
<reference evidence="2 3" key="1">
    <citation type="journal article" date="2024" name="BMC Biol.">
        <title>Comparative genomics of Ascetosporea gives new insight into the evolutionary basis for animal parasitism in Rhizaria.</title>
        <authorList>
            <person name="Hiltunen Thoren M."/>
            <person name="Onut-Brannstrom I."/>
            <person name="Alfjorden A."/>
            <person name="Peckova H."/>
            <person name="Swords F."/>
            <person name="Hooper C."/>
            <person name="Holzer A.S."/>
            <person name="Bass D."/>
            <person name="Burki F."/>
        </authorList>
    </citation>
    <scope>NUCLEOTIDE SEQUENCE [LARGE SCALE GENOMIC DNA]</scope>
    <source>
        <strain evidence="2">20-A016</strain>
    </source>
</reference>
<name>A0ABV2AKM7_9EUKA</name>
<evidence type="ECO:0000256" key="1">
    <source>
        <dbReference type="SAM" id="MobiDB-lite"/>
    </source>
</evidence>
<organism evidence="2 3">
    <name type="scientific">Bonamia ostreae</name>
    <dbReference type="NCBI Taxonomy" id="126728"/>
    <lineage>
        <taxon>Eukaryota</taxon>
        <taxon>Sar</taxon>
        <taxon>Rhizaria</taxon>
        <taxon>Endomyxa</taxon>
        <taxon>Ascetosporea</taxon>
        <taxon>Haplosporida</taxon>
        <taxon>Bonamia</taxon>
    </lineage>
</organism>